<accession>A0A1S4BIC4</accession>
<dbReference type="KEGG" id="nta:107808616"/>
<dbReference type="OrthoDB" id="1307834at2759"/>
<protein>
    <submittedName>
        <fullName evidence="1">Uncharacterized protein</fullName>
    </submittedName>
</protein>
<reference evidence="1" key="1">
    <citation type="submission" date="2025-08" db="UniProtKB">
        <authorList>
            <consortium name="RefSeq"/>
        </authorList>
    </citation>
    <scope>IDENTIFICATION</scope>
</reference>
<dbReference type="PaxDb" id="4097-A0A1S4BIC4"/>
<proteinExistence type="predicted"/>
<dbReference type="RefSeq" id="XP_016488625.1">
    <property type="nucleotide sequence ID" value="XM_016633139.1"/>
</dbReference>
<gene>
    <name evidence="1" type="primary">LOC107808616</name>
</gene>
<evidence type="ECO:0000313" key="1">
    <source>
        <dbReference type="RefSeq" id="XP_016488625.1"/>
    </source>
</evidence>
<name>A0A1S4BIC4_TOBAC</name>
<sequence>MNGFAVLEMEQCDANEGNHMMGKGETYALNNRANIEPNGKVIAAADVTNTITTPTVQTHRLSKVTKPLNPNATAFKLIDKENLNQSQSQQESTAQWANKVFGSKLVTTNQSCQDIPSQSMDTYGISEQVNEKDRLALTSSKLWEDQAEEDSEEVQIEELTSLINERQDSNFYIVLVYHFQSIITCNSVIEYVINSMAIIEYLVLSSSYFLHAC</sequence>
<organism evidence="1">
    <name type="scientific">Nicotiana tabacum</name>
    <name type="common">Common tobacco</name>
    <dbReference type="NCBI Taxonomy" id="4097"/>
    <lineage>
        <taxon>Eukaryota</taxon>
        <taxon>Viridiplantae</taxon>
        <taxon>Streptophyta</taxon>
        <taxon>Embryophyta</taxon>
        <taxon>Tracheophyta</taxon>
        <taxon>Spermatophyta</taxon>
        <taxon>Magnoliopsida</taxon>
        <taxon>eudicotyledons</taxon>
        <taxon>Gunneridae</taxon>
        <taxon>Pentapetalae</taxon>
        <taxon>asterids</taxon>
        <taxon>lamiids</taxon>
        <taxon>Solanales</taxon>
        <taxon>Solanaceae</taxon>
        <taxon>Nicotianoideae</taxon>
        <taxon>Nicotianeae</taxon>
        <taxon>Nicotiana</taxon>
    </lineage>
</organism>
<dbReference type="AlphaFoldDB" id="A0A1S4BIC4"/>